<reference evidence="3" key="1">
    <citation type="submission" date="2018-11" db="EMBL/GenBank/DDBJ databases">
        <title>Complete genome sequence of Paenibacillus sp. ML311-T8.</title>
        <authorList>
            <person name="Nam Y.-D."/>
            <person name="Kang J."/>
            <person name="Chung W.-H."/>
            <person name="Park Y.S."/>
        </authorList>
    </citation>
    <scope>NUCLEOTIDE SEQUENCE [LARGE SCALE GENOMIC DNA]</scope>
    <source>
        <strain evidence="3">ML311-T8</strain>
    </source>
</reference>
<sequence>MSEDNEIQELRERLTKVETKIEMLMNQQPEPTRSFIYDFFVGFVVVLGAMFLVAIIGLVARQIFFR</sequence>
<organism evidence="2 3">
    <name type="scientific">Paenibacillus psychroresistens</name>
    <dbReference type="NCBI Taxonomy" id="1778678"/>
    <lineage>
        <taxon>Bacteria</taxon>
        <taxon>Bacillati</taxon>
        <taxon>Bacillota</taxon>
        <taxon>Bacilli</taxon>
        <taxon>Bacillales</taxon>
        <taxon>Paenibacillaceae</taxon>
        <taxon>Paenibacillus</taxon>
    </lineage>
</organism>
<dbReference type="EMBL" id="CP034235">
    <property type="protein sequence ID" value="QGQ98408.1"/>
    <property type="molecule type" value="Genomic_DNA"/>
</dbReference>
<protein>
    <submittedName>
        <fullName evidence="2">Uncharacterized protein</fullName>
    </submittedName>
</protein>
<dbReference type="AlphaFoldDB" id="A0A6B8RT76"/>
<dbReference type="KEGG" id="ppsc:EHS13_27730"/>
<keyword evidence="1" id="KW-1133">Transmembrane helix</keyword>
<gene>
    <name evidence="2" type="ORF">EHS13_27730</name>
</gene>
<evidence type="ECO:0000313" key="3">
    <source>
        <dbReference type="Proteomes" id="UP000426246"/>
    </source>
</evidence>
<dbReference type="RefSeq" id="WP_155703512.1">
    <property type="nucleotide sequence ID" value="NZ_CP034235.1"/>
</dbReference>
<dbReference type="Proteomes" id="UP000426246">
    <property type="component" value="Chromosome"/>
</dbReference>
<evidence type="ECO:0000313" key="2">
    <source>
        <dbReference type="EMBL" id="QGQ98408.1"/>
    </source>
</evidence>
<keyword evidence="1" id="KW-0472">Membrane</keyword>
<proteinExistence type="predicted"/>
<accession>A0A6B8RT76</accession>
<keyword evidence="1" id="KW-0812">Transmembrane</keyword>
<evidence type="ECO:0000256" key="1">
    <source>
        <dbReference type="SAM" id="Phobius"/>
    </source>
</evidence>
<feature type="transmembrane region" description="Helical" evidence="1">
    <location>
        <begin position="35"/>
        <end position="60"/>
    </location>
</feature>
<name>A0A6B8RT76_9BACL</name>
<keyword evidence="3" id="KW-1185">Reference proteome</keyword>